<keyword evidence="6 8" id="KW-1133">Transmembrane helix</keyword>
<feature type="transmembrane region" description="Helical" evidence="8">
    <location>
        <begin position="451"/>
        <end position="476"/>
    </location>
</feature>
<evidence type="ECO:0000256" key="4">
    <source>
        <dbReference type="ARBA" id="ARBA00022960"/>
    </source>
</evidence>
<dbReference type="InterPro" id="IPR051050">
    <property type="entry name" value="Lipid_II_flippase_MurJ/MviN"/>
</dbReference>
<dbReference type="RefSeq" id="WP_286286029.1">
    <property type="nucleotide sequence ID" value="NZ_JASXSZ010000001.1"/>
</dbReference>
<feature type="transmembrane region" description="Helical" evidence="8">
    <location>
        <begin position="321"/>
        <end position="343"/>
    </location>
</feature>
<keyword evidence="4" id="KW-0133">Cell shape</keyword>
<feature type="transmembrane region" description="Helical" evidence="8">
    <location>
        <begin position="193"/>
        <end position="216"/>
    </location>
</feature>
<comment type="caution">
    <text evidence="9">The sequence shown here is derived from an EMBL/GenBank/DDBJ whole genome shotgun (WGS) entry which is preliminary data.</text>
</comment>
<feature type="transmembrane region" description="Helical" evidence="8">
    <location>
        <begin position="277"/>
        <end position="300"/>
    </location>
</feature>
<gene>
    <name evidence="9" type="primary">murJ</name>
    <name evidence="9" type="ORF">QSV35_01600</name>
</gene>
<evidence type="ECO:0000313" key="10">
    <source>
        <dbReference type="Proteomes" id="UP001235064"/>
    </source>
</evidence>
<dbReference type="PANTHER" id="PTHR47019:SF1">
    <property type="entry name" value="LIPID II FLIPPASE MURJ"/>
    <property type="match status" value="1"/>
</dbReference>
<dbReference type="PANTHER" id="PTHR47019">
    <property type="entry name" value="LIPID II FLIPPASE MURJ"/>
    <property type="match status" value="1"/>
</dbReference>
<dbReference type="Pfam" id="PF03023">
    <property type="entry name" value="MurJ"/>
    <property type="match status" value="1"/>
</dbReference>
<accession>A0ABT7MU93</accession>
<feature type="transmembrane region" description="Helical" evidence="8">
    <location>
        <begin position="157"/>
        <end position="181"/>
    </location>
</feature>
<keyword evidence="3 8" id="KW-0812">Transmembrane</keyword>
<feature type="transmembrane region" description="Helical" evidence="8">
    <location>
        <begin position="418"/>
        <end position="439"/>
    </location>
</feature>
<keyword evidence="2" id="KW-1003">Cell membrane</keyword>
<keyword evidence="5" id="KW-0573">Peptidoglycan synthesis</keyword>
<feature type="transmembrane region" description="Helical" evidence="8">
    <location>
        <begin position="355"/>
        <end position="377"/>
    </location>
</feature>
<sequence>MSSIGRASALIGAGTLASRATGLLRSVVLVTALGAAASADSFNVANSLPNAIYMIVSTGILTAVIVPQIVKASRAEDGGRAFISKLFTLGTVILLVVAVVATAFAPLLVRLYAAKFTPAQIDLSTAFAYWCLPQIFFYGMYAMVGETLNARRIFGPYTWAPIVNNIVSIAGFGLFIVLFGSGQKAPTAWTPEMIALIGGSATLGIILQTVVLFLFWKRTGIRIGPDFRWRGMGLGHIGRLAGWTFLMVLVTQLAAIVQSQVQSTASADDQAGQTIALNAGLIFILPYSIIALSIGTPYFTRLSEHVAQDRFDDVPKDVSSSVRSISLLIVLSTAALVASAVPVSRLFTTSQSQAVDAAIVLLAYLVGLIPIGILFTVQRTFYAYNDTRTPFWFTAVQAAVAAALAAASLQLAPEFRTAGVALGQSISILVQVVIATILLRRTVGNLRVRVWMLSLGRYLVAAIPAGALGWLTFLLLGGVDGWTTSSQLLGAVGTVIIGAVVAVVYIAILAALRAPELAPVMSLVRRRIRR</sequence>
<feature type="transmembrane region" description="Helical" evidence="8">
    <location>
        <begin position="389"/>
        <end position="412"/>
    </location>
</feature>
<dbReference type="EMBL" id="JASXSZ010000001">
    <property type="protein sequence ID" value="MDL9978016.1"/>
    <property type="molecule type" value="Genomic_DNA"/>
</dbReference>
<evidence type="ECO:0000256" key="7">
    <source>
        <dbReference type="ARBA" id="ARBA00023136"/>
    </source>
</evidence>
<evidence type="ECO:0000256" key="8">
    <source>
        <dbReference type="SAM" id="Phobius"/>
    </source>
</evidence>
<proteinExistence type="predicted"/>
<reference evidence="9 10" key="1">
    <citation type="submission" date="2023-06" db="EMBL/GenBank/DDBJ databases">
        <title>Microbacterium sp. nov., isolated from a waste landfill.</title>
        <authorList>
            <person name="Wen W."/>
        </authorList>
    </citation>
    <scope>NUCLEOTIDE SEQUENCE [LARGE SCALE GENOMIC DNA]</scope>
    <source>
        <strain evidence="9 10">ASV49</strain>
    </source>
</reference>
<keyword evidence="10" id="KW-1185">Reference proteome</keyword>
<feature type="transmembrane region" description="Helical" evidence="8">
    <location>
        <begin position="237"/>
        <end position="257"/>
    </location>
</feature>
<keyword evidence="7 8" id="KW-0472">Membrane</keyword>
<evidence type="ECO:0000256" key="2">
    <source>
        <dbReference type="ARBA" id="ARBA00022475"/>
    </source>
</evidence>
<dbReference type="Proteomes" id="UP001235064">
    <property type="component" value="Unassembled WGS sequence"/>
</dbReference>
<protein>
    <submittedName>
        <fullName evidence="9">Murein biosynthesis integral membrane protein MurJ</fullName>
    </submittedName>
</protein>
<feature type="transmembrane region" description="Helical" evidence="8">
    <location>
        <begin position="127"/>
        <end position="145"/>
    </location>
</feature>
<dbReference type="NCBIfam" id="TIGR01695">
    <property type="entry name" value="murJ_mviN"/>
    <property type="match status" value="1"/>
</dbReference>
<evidence type="ECO:0000256" key="5">
    <source>
        <dbReference type="ARBA" id="ARBA00022984"/>
    </source>
</evidence>
<feature type="transmembrane region" description="Helical" evidence="8">
    <location>
        <begin position="82"/>
        <end position="107"/>
    </location>
</feature>
<organism evidence="9 10">
    <name type="scientific">Microbacterium candidum</name>
    <dbReference type="NCBI Taxonomy" id="3041922"/>
    <lineage>
        <taxon>Bacteria</taxon>
        <taxon>Bacillati</taxon>
        <taxon>Actinomycetota</taxon>
        <taxon>Actinomycetes</taxon>
        <taxon>Micrococcales</taxon>
        <taxon>Microbacteriaceae</taxon>
        <taxon>Microbacterium</taxon>
    </lineage>
</organism>
<comment type="subcellular location">
    <subcellularLocation>
        <location evidence="1">Cell membrane</location>
        <topology evidence="1">Multi-pass membrane protein</topology>
    </subcellularLocation>
</comment>
<evidence type="ECO:0000256" key="6">
    <source>
        <dbReference type="ARBA" id="ARBA00022989"/>
    </source>
</evidence>
<name>A0ABT7MU93_9MICO</name>
<feature type="transmembrane region" description="Helical" evidence="8">
    <location>
        <begin position="51"/>
        <end position="70"/>
    </location>
</feature>
<evidence type="ECO:0000256" key="3">
    <source>
        <dbReference type="ARBA" id="ARBA00022692"/>
    </source>
</evidence>
<dbReference type="InterPro" id="IPR004268">
    <property type="entry name" value="MurJ"/>
</dbReference>
<evidence type="ECO:0000313" key="9">
    <source>
        <dbReference type="EMBL" id="MDL9978016.1"/>
    </source>
</evidence>
<dbReference type="PRINTS" id="PR01806">
    <property type="entry name" value="VIRFACTRMVIN"/>
</dbReference>
<evidence type="ECO:0000256" key="1">
    <source>
        <dbReference type="ARBA" id="ARBA00004651"/>
    </source>
</evidence>
<feature type="transmembrane region" description="Helical" evidence="8">
    <location>
        <begin position="488"/>
        <end position="512"/>
    </location>
</feature>